<keyword evidence="1" id="KW-1133">Transmembrane helix</keyword>
<evidence type="ECO:0000256" key="1">
    <source>
        <dbReference type="SAM" id="Phobius"/>
    </source>
</evidence>
<dbReference type="Proteomes" id="UP000504611">
    <property type="component" value="Unplaced"/>
</dbReference>
<protein>
    <submittedName>
        <fullName evidence="3">Sodium/hydrogen exchanger 9-like</fullName>
    </submittedName>
</protein>
<feature type="transmembrane region" description="Helical" evidence="1">
    <location>
        <begin position="12"/>
        <end position="29"/>
    </location>
</feature>
<evidence type="ECO:0000313" key="2">
    <source>
        <dbReference type="Proteomes" id="UP000504611"/>
    </source>
</evidence>
<feature type="transmembrane region" description="Helical" evidence="1">
    <location>
        <begin position="45"/>
        <end position="62"/>
    </location>
</feature>
<evidence type="ECO:0000313" key="3">
    <source>
        <dbReference type="RefSeq" id="XP_010780351.1"/>
    </source>
</evidence>
<keyword evidence="2" id="KW-1185">Reference proteome</keyword>
<accession>A0A6I9P1F4</accession>
<dbReference type="RefSeq" id="XP_010780351.1">
    <property type="nucleotide sequence ID" value="XM_010782049.1"/>
</dbReference>
<dbReference type="KEGG" id="ncc:104954854"/>
<keyword evidence="1" id="KW-0812">Transmembrane</keyword>
<dbReference type="AlphaFoldDB" id="A0A6I9P1F4"/>
<dbReference type="OrthoDB" id="196264at2759"/>
<name>A0A6I9P1F4_9TELE</name>
<reference evidence="3" key="1">
    <citation type="submission" date="2025-08" db="UniProtKB">
        <authorList>
            <consortium name="RefSeq"/>
        </authorList>
    </citation>
    <scope>IDENTIFICATION</scope>
    <source>
        <tissue evidence="3">Muscle</tissue>
    </source>
</reference>
<proteinExistence type="predicted"/>
<keyword evidence="1" id="KW-0472">Membrane</keyword>
<organism evidence="2 3">
    <name type="scientific">Notothenia coriiceps</name>
    <name type="common">black rockcod</name>
    <dbReference type="NCBI Taxonomy" id="8208"/>
    <lineage>
        <taxon>Eukaryota</taxon>
        <taxon>Metazoa</taxon>
        <taxon>Chordata</taxon>
        <taxon>Craniata</taxon>
        <taxon>Vertebrata</taxon>
        <taxon>Euteleostomi</taxon>
        <taxon>Actinopterygii</taxon>
        <taxon>Neopterygii</taxon>
        <taxon>Teleostei</taxon>
        <taxon>Neoteleostei</taxon>
        <taxon>Acanthomorphata</taxon>
        <taxon>Eupercaria</taxon>
        <taxon>Perciformes</taxon>
        <taxon>Notothenioidei</taxon>
        <taxon>Nototheniidae</taxon>
        <taxon>Notothenia</taxon>
    </lineage>
</organism>
<dbReference type="GeneID" id="104954854"/>
<sequence length="141" mass="15806">MKMEQRQENTTLILLSAASLALLTILTVWKSKRCKYRLLNETGGAMFYGMLVGLTVKFLSFYRGENLDNMEALCDCSGLNITPHSLTVNITSQSPLNVRKVSDGVPALSTPHMETFDPEFLFNLFLPPIIFHGAYTLNQET</sequence>
<gene>
    <name evidence="3" type="primary">LOC104954854</name>
</gene>